<dbReference type="GO" id="GO:0000224">
    <property type="term" value="F:peptide-N4-(N-acetyl-beta-glucosaminyl)asparagine amidase activity"/>
    <property type="evidence" value="ECO:0007669"/>
    <property type="project" value="TreeGrafter"/>
</dbReference>
<evidence type="ECO:0000259" key="3">
    <source>
        <dbReference type="Pfam" id="PF17678"/>
    </source>
</evidence>
<dbReference type="InterPro" id="IPR012939">
    <property type="entry name" value="Glyco_hydro_92"/>
</dbReference>
<dbReference type="Gene3D" id="2.70.98.10">
    <property type="match status" value="1"/>
</dbReference>
<dbReference type="Gene3D" id="1.20.1050.60">
    <property type="entry name" value="alpha-1,2-mannosidase"/>
    <property type="match status" value="1"/>
</dbReference>
<feature type="domain" description="Glycosyl hydrolase family 92" evidence="2">
    <location>
        <begin position="270"/>
        <end position="741"/>
    </location>
</feature>
<dbReference type="Proteomes" id="UP000078486">
    <property type="component" value="Unassembled WGS sequence"/>
</dbReference>
<dbReference type="AlphaFoldDB" id="A0A178IFL7"/>
<evidence type="ECO:0008006" key="6">
    <source>
        <dbReference type="Google" id="ProtNLM"/>
    </source>
</evidence>
<dbReference type="InterPro" id="IPR050883">
    <property type="entry name" value="PNGase"/>
</dbReference>
<dbReference type="Pfam" id="PF07971">
    <property type="entry name" value="Glyco_hydro_92"/>
    <property type="match status" value="1"/>
</dbReference>
<dbReference type="SUPFAM" id="SSF48208">
    <property type="entry name" value="Six-hairpin glycosidases"/>
    <property type="match status" value="1"/>
</dbReference>
<proteinExistence type="predicted"/>
<dbReference type="GO" id="GO:0005975">
    <property type="term" value="P:carbohydrate metabolic process"/>
    <property type="evidence" value="ECO:0007669"/>
    <property type="project" value="InterPro"/>
</dbReference>
<accession>A0A178IFL7</accession>
<feature type="domain" description="Glycosyl hydrolase family 92 N-terminal" evidence="3">
    <location>
        <begin position="42"/>
        <end position="264"/>
    </location>
</feature>
<name>A0A178IFL7_9BACT</name>
<dbReference type="InterPro" id="IPR014718">
    <property type="entry name" value="GH-type_carb-bd"/>
</dbReference>
<dbReference type="OrthoDB" id="9804511at2"/>
<dbReference type="InterPro" id="IPR041371">
    <property type="entry name" value="GH92_N"/>
</dbReference>
<evidence type="ECO:0000313" key="4">
    <source>
        <dbReference type="EMBL" id="OAM88800.1"/>
    </source>
</evidence>
<dbReference type="GO" id="GO:0005829">
    <property type="term" value="C:cytosol"/>
    <property type="evidence" value="ECO:0007669"/>
    <property type="project" value="TreeGrafter"/>
</dbReference>
<dbReference type="GO" id="GO:0030246">
    <property type="term" value="F:carbohydrate binding"/>
    <property type="evidence" value="ECO:0007669"/>
    <property type="project" value="InterPro"/>
</dbReference>
<evidence type="ECO:0000313" key="5">
    <source>
        <dbReference type="Proteomes" id="UP000078486"/>
    </source>
</evidence>
<evidence type="ECO:0000259" key="2">
    <source>
        <dbReference type="Pfam" id="PF07971"/>
    </source>
</evidence>
<dbReference type="PANTHER" id="PTHR12143:SF43">
    <property type="entry name" value="PUTATIVE-RELATED"/>
    <property type="match status" value="1"/>
</dbReference>
<evidence type="ECO:0000256" key="1">
    <source>
        <dbReference type="SAM" id="MobiDB-lite"/>
    </source>
</evidence>
<dbReference type="InterPro" id="IPR008928">
    <property type="entry name" value="6-hairpin_glycosidase_sf"/>
</dbReference>
<protein>
    <recommendedName>
        <fullName evidence="6">Alpha-mannosidase</fullName>
    </recommendedName>
</protein>
<dbReference type="EMBL" id="LRRQ01000119">
    <property type="protein sequence ID" value="OAM88800.1"/>
    <property type="molecule type" value="Genomic_DNA"/>
</dbReference>
<dbReference type="GO" id="GO:0006516">
    <property type="term" value="P:glycoprotein catabolic process"/>
    <property type="evidence" value="ECO:0007669"/>
    <property type="project" value="TreeGrafter"/>
</dbReference>
<dbReference type="InterPro" id="IPR005887">
    <property type="entry name" value="GH92_a_mannosidase_put"/>
</dbReference>
<dbReference type="NCBIfam" id="TIGR01180">
    <property type="entry name" value="aman2_put"/>
    <property type="match status" value="1"/>
</dbReference>
<dbReference type="Gene3D" id="1.20.1610.10">
    <property type="entry name" value="alpha-1,2-mannosidases domains"/>
    <property type="match status" value="1"/>
</dbReference>
<reference evidence="4 5" key="1">
    <citation type="submission" date="2016-01" db="EMBL/GenBank/DDBJ databases">
        <title>High potential of lignocellulose degradation of a new Verrucomicrobia species.</title>
        <authorList>
            <person name="Wang Y."/>
            <person name="Shi Y."/>
            <person name="Qiu Z."/>
            <person name="Liu S."/>
            <person name="Yang H."/>
        </authorList>
    </citation>
    <scope>NUCLEOTIDE SEQUENCE [LARGE SCALE GENOMIC DNA]</scope>
    <source>
        <strain evidence="4 5">TSB47</strain>
    </source>
</reference>
<dbReference type="PANTHER" id="PTHR12143">
    <property type="entry name" value="PEPTIDE N-GLYCANASE PNGASE -RELATED"/>
    <property type="match status" value="1"/>
</dbReference>
<sequence>MSAKTITSQPRQPAARNGAGAPQSKIENPKSRIPTPASLPELVDTRQGTDSSFAFSTGNTIPLTTMPHGMIGWAPQTDEGRWVFDRRSPKIQGFRGTHQPSPWIADYGQFLIMVASDGNPLDSLAAAESYYSPAATIARPHYFRTTLERHGIIAEMTPTERGASFRFTYTRGANTWIAFKPAQGEVMRVDRERRLVIGVSTAHQGGVPGNFRCHFVAEIGAPIVAAERFEASTTAPGAGAMATGMWLRLKRPAGGAVTVKVATSFINSDQALLNLRRELGRDRFDTTLAAAAAAWQKRLGVIRIEGAGEDRRRTFYGCLYRTMLFPRQWHEYDASGKRIHFSPFDGRTYDGPFYTDCGFWDVYRTLLPLLSLIAPDLLGDMIEGWLNVYREGRWLPSWASPGYRECMIGSHGSAVIADAWLKGIRNFDPETALAAMLKDATTEPPTPAYGRTGVTMYQKLGYVPSDHASHSVARTCDYAHCDFAIAQFARALGRDAEAGRLLARATSYRRLYDAKTGFLRGRLANGKWRTPFSEFSWSSDYIEGGPWQHTWAVPHDAAGLIKLMGGDKKFTARLDRMLGQPPHFETGHYGFEIHEMTEMAAANFGQYAHSNQPVHHVLWLYTAAGRPDRTQHWVRRVVDELYTPERFPGDEDNGEMSAWYVLSTLGIFPLTVGHPAYVLGAPRFPRVTIDLPAGPLVITAENASPDAPYVADVTFNGRPHRSLEIPHAVLAAGGELAFAMTPDAKQAAARGKLKRPFSLSTHM</sequence>
<dbReference type="Pfam" id="PF17678">
    <property type="entry name" value="Glyco_hydro_92N"/>
    <property type="match status" value="1"/>
</dbReference>
<dbReference type="Gene3D" id="3.30.2080.10">
    <property type="entry name" value="GH92 mannosidase domain"/>
    <property type="match status" value="1"/>
</dbReference>
<dbReference type="FunFam" id="1.20.1050.60:FF:000001">
    <property type="entry name" value="Putative alpha-1,2-mannosidase"/>
    <property type="match status" value="1"/>
</dbReference>
<feature type="region of interest" description="Disordered" evidence="1">
    <location>
        <begin position="1"/>
        <end position="60"/>
    </location>
</feature>
<feature type="compositionally biased region" description="Polar residues" evidence="1">
    <location>
        <begin position="46"/>
        <end position="60"/>
    </location>
</feature>
<gene>
    <name evidence="4" type="ORF">AW736_17410</name>
</gene>
<organism evidence="4 5">
    <name type="scientific">Termitidicoccus mucosus</name>
    <dbReference type="NCBI Taxonomy" id="1184151"/>
    <lineage>
        <taxon>Bacteria</taxon>
        <taxon>Pseudomonadati</taxon>
        <taxon>Verrucomicrobiota</taxon>
        <taxon>Opitutia</taxon>
        <taxon>Opitutales</taxon>
        <taxon>Opitutaceae</taxon>
        <taxon>Termitidicoccus</taxon>
    </lineage>
</organism>
<dbReference type="STRING" id="1184151.AW736_17410"/>
<dbReference type="RefSeq" id="WP_084442399.1">
    <property type="nucleotide sequence ID" value="NZ_CP109796.1"/>
</dbReference>
<feature type="compositionally biased region" description="Polar residues" evidence="1">
    <location>
        <begin position="1"/>
        <end position="11"/>
    </location>
</feature>
<comment type="caution">
    <text evidence="4">The sequence shown here is derived from an EMBL/GenBank/DDBJ whole genome shotgun (WGS) entry which is preliminary data.</text>
</comment>
<keyword evidence="5" id="KW-1185">Reference proteome</keyword>